<dbReference type="Proteomes" id="UP000735302">
    <property type="component" value="Unassembled WGS sequence"/>
</dbReference>
<name>A0AAV3ZZ87_9GAST</name>
<dbReference type="EMBL" id="BLXT01003136">
    <property type="protein sequence ID" value="GFO00649.1"/>
    <property type="molecule type" value="Genomic_DNA"/>
</dbReference>
<proteinExistence type="predicted"/>
<sequence>TRTESATSASGASSGASSATDTTGAIWRSRKWRQMKSAGNLSGADVNTNAVGPEIADLNLPAFL</sequence>
<feature type="region of interest" description="Disordered" evidence="1">
    <location>
        <begin position="1"/>
        <end position="29"/>
    </location>
</feature>
<comment type="caution">
    <text evidence="2">The sequence shown here is derived from an EMBL/GenBank/DDBJ whole genome shotgun (WGS) entry which is preliminary data.</text>
</comment>
<protein>
    <submittedName>
        <fullName evidence="2">Uncharacterized protein</fullName>
    </submittedName>
</protein>
<reference evidence="2 3" key="1">
    <citation type="journal article" date="2021" name="Elife">
        <title>Chloroplast acquisition without the gene transfer in kleptoplastic sea slugs, Plakobranchus ocellatus.</title>
        <authorList>
            <person name="Maeda T."/>
            <person name="Takahashi S."/>
            <person name="Yoshida T."/>
            <person name="Shimamura S."/>
            <person name="Takaki Y."/>
            <person name="Nagai Y."/>
            <person name="Toyoda A."/>
            <person name="Suzuki Y."/>
            <person name="Arimoto A."/>
            <person name="Ishii H."/>
            <person name="Satoh N."/>
            <person name="Nishiyama T."/>
            <person name="Hasebe M."/>
            <person name="Maruyama T."/>
            <person name="Minagawa J."/>
            <person name="Obokata J."/>
            <person name="Shigenobu S."/>
        </authorList>
    </citation>
    <scope>NUCLEOTIDE SEQUENCE [LARGE SCALE GENOMIC DNA]</scope>
</reference>
<feature type="non-terminal residue" evidence="2">
    <location>
        <position position="1"/>
    </location>
</feature>
<organism evidence="2 3">
    <name type="scientific">Plakobranchus ocellatus</name>
    <dbReference type="NCBI Taxonomy" id="259542"/>
    <lineage>
        <taxon>Eukaryota</taxon>
        <taxon>Metazoa</taxon>
        <taxon>Spiralia</taxon>
        <taxon>Lophotrochozoa</taxon>
        <taxon>Mollusca</taxon>
        <taxon>Gastropoda</taxon>
        <taxon>Heterobranchia</taxon>
        <taxon>Euthyneura</taxon>
        <taxon>Panpulmonata</taxon>
        <taxon>Sacoglossa</taxon>
        <taxon>Placobranchoidea</taxon>
        <taxon>Plakobranchidae</taxon>
        <taxon>Plakobranchus</taxon>
    </lineage>
</organism>
<accession>A0AAV3ZZ87</accession>
<evidence type="ECO:0000313" key="3">
    <source>
        <dbReference type="Proteomes" id="UP000735302"/>
    </source>
</evidence>
<feature type="compositionally biased region" description="Low complexity" evidence="1">
    <location>
        <begin position="1"/>
        <end position="25"/>
    </location>
</feature>
<dbReference type="AlphaFoldDB" id="A0AAV3ZZ87"/>
<keyword evidence="3" id="KW-1185">Reference proteome</keyword>
<evidence type="ECO:0000313" key="2">
    <source>
        <dbReference type="EMBL" id="GFO00649.1"/>
    </source>
</evidence>
<gene>
    <name evidence="2" type="ORF">PoB_002715400</name>
</gene>
<evidence type="ECO:0000256" key="1">
    <source>
        <dbReference type="SAM" id="MobiDB-lite"/>
    </source>
</evidence>